<protein>
    <submittedName>
        <fullName evidence="3">Unannotated protein</fullName>
    </submittedName>
</protein>
<gene>
    <name evidence="3" type="ORF">UFOPK2582_00837</name>
</gene>
<reference evidence="3" key="1">
    <citation type="submission" date="2020-05" db="EMBL/GenBank/DDBJ databases">
        <authorList>
            <person name="Chiriac C."/>
            <person name="Salcher M."/>
            <person name="Ghai R."/>
            <person name="Kavagutti S V."/>
        </authorList>
    </citation>
    <scope>NUCLEOTIDE SEQUENCE</scope>
</reference>
<dbReference type="SUPFAM" id="SSF52540">
    <property type="entry name" value="P-loop containing nucleoside triphosphate hydrolases"/>
    <property type="match status" value="1"/>
</dbReference>
<dbReference type="Gene3D" id="3.30.450.380">
    <property type="match status" value="1"/>
</dbReference>
<dbReference type="CDD" id="cd01130">
    <property type="entry name" value="VirB11-like_ATPase"/>
    <property type="match status" value="1"/>
</dbReference>
<feature type="domain" description="Bacterial type II secretion system protein E" evidence="2">
    <location>
        <begin position="59"/>
        <end position="319"/>
    </location>
</feature>
<dbReference type="Gene3D" id="3.40.50.300">
    <property type="entry name" value="P-loop containing nucleotide triphosphate hydrolases"/>
    <property type="match status" value="1"/>
</dbReference>
<dbReference type="InterPro" id="IPR050921">
    <property type="entry name" value="T4SS_GSP_E_ATPase"/>
</dbReference>
<dbReference type="PANTHER" id="PTHR30486:SF6">
    <property type="entry name" value="TYPE IV PILUS RETRACTATION ATPASE PILT"/>
    <property type="match status" value="1"/>
</dbReference>
<accession>A0A6J6PJX7</accession>
<dbReference type="InterPro" id="IPR027417">
    <property type="entry name" value="P-loop_NTPase"/>
</dbReference>
<dbReference type="Pfam" id="PF00437">
    <property type="entry name" value="T2SSE"/>
    <property type="match status" value="1"/>
</dbReference>
<dbReference type="AlphaFoldDB" id="A0A6J6PJX7"/>
<organism evidence="3">
    <name type="scientific">freshwater metagenome</name>
    <dbReference type="NCBI Taxonomy" id="449393"/>
    <lineage>
        <taxon>unclassified sequences</taxon>
        <taxon>metagenomes</taxon>
        <taxon>ecological metagenomes</taxon>
    </lineage>
</organism>
<evidence type="ECO:0000313" key="3">
    <source>
        <dbReference type="EMBL" id="CAB4698812.1"/>
    </source>
</evidence>
<dbReference type="InterPro" id="IPR001482">
    <property type="entry name" value="T2SS/T4SS_dom"/>
</dbReference>
<name>A0A6J6PJX7_9ZZZZ</name>
<sequence>MRLLGETEALEASVRRRFAAETGSVNAATRLAELFAEEAPLLATVEVQSRAHALAVELVGLGPIQMLIDDPAVTDVLVNGPGEVWIERNGRLERSGVIADKDLIARSIERLVGPLGLRADRSNPIVDARLPDGTRVAVVLPPLAVDGPVLAIRRHRADPLALSAFAGPAVVQLLESLVREQLNLVVYGPTGAGKTSLLNALVAGIPSNERVVTIEDVAELRLPGEHVVRLEARPGSAEGIGRTDIRDLVRAALRLRPDRIIVGEVRGAEALDMIWALSTGHDGCFSTCHASSAADAMRRLETMALLGAERLPLEAIRAQITAAIDVFVGVARSSSGGRRVTCIHLVGRNAELQSLISADGTVQKISRSRRGWQA</sequence>
<dbReference type="GO" id="GO:0016887">
    <property type="term" value="F:ATP hydrolysis activity"/>
    <property type="evidence" value="ECO:0007669"/>
    <property type="project" value="InterPro"/>
</dbReference>
<dbReference type="PANTHER" id="PTHR30486">
    <property type="entry name" value="TWITCHING MOTILITY PROTEIN PILT"/>
    <property type="match status" value="1"/>
</dbReference>
<evidence type="ECO:0000259" key="2">
    <source>
        <dbReference type="Pfam" id="PF00437"/>
    </source>
</evidence>
<comment type="similarity">
    <text evidence="1">Belongs to the GSP E family.</text>
</comment>
<dbReference type="EMBL" id="CAEZXS010000086">
    <property type="protein sequence ID" value="CAB4698812.1"/>
    <property type="molecule type" value="Genomic_DNA"/>
</dbReference>
<proteinExistence type="inferred from homology"/>
<evidence type="ECO:0000256" key="1">
    <source>
        <dbReference type="ARBA" id="ARBA00006611"/>
    </source>
</evidence>